<dbReference type="EMBL" id="WVUK01000056">
    <property type="protein sequence ID" value="KAF7492607.1"/>
    <property type="molecule type" value="Genomic_DNA"/>
</dbReference>
<evidence type="ECO:0000256" key="2">
    <source>
        <dbReference type="ARBA" id="ARBA00006421"/>
    </source>
</evidence>
<feature type="compositionally biased region" description="Polar residues" evidence="11">
    <location>
        <begin position="344"/>
        <end position="355"/>
    </location>
</feature>
<dbReference type="Pfam" id="PF00104">
    <property type="entry name" value="Hormone_recep"/>
    <property type="match status" value="1"/>
</dbReference>
<keyword evidence="3" id="KW-0479">Metal-binding</keyword>
<dbReference type="Proteomes" id="UP000070412">
    <property type="component" value="Unassembled WGS sequence"/>
</dbReference>
<dbReference type="InterPro" id="IPR000536">
    <property type="entry name" value="Nucl_hrmn_rcpt_lig-bd"/>
</dbReference>
<evidence type="ECO:0000259" key="13">
    <source>
        <dbReference type="PROSITE" id="PS51843"/>
    </source>
</evidence>
<dbReference type="InterPro" id="IPR013088">
    <property type="entry name" value="Znf_NHR/GATA"/>
</dbReference>
<dbReference type="SMART" id="SM00430">
    <property type="entry name" value="HOLI"/>
    <property type="match status" value="1"/>
</dbReference>
<dbReference type="FunFam" id="3.30.50.10:FF:000012">
    <property type="entry name" value="Hepatocyte nuclear factor 4, alpha"/>
    <property type="match status" value="1"/>
</dbReference>
<keyword evidence="10" id="KW-0539">Nucleus</keyword>
<feature type="region of interest" description="Disordered" evidence="11">
    <location>
        <begin position="334"/>
        <end position="381"/>
    </location>
</feature>
<dbReference type="GO" id="GO:0008270">
    <property type="term" value="F:zinc ion binding"/>
    <property type="evidence" value="ECO:0007669"/>
    <property type="project" value="UniProtKB-KW"/>
</dbReference>
<feature type="compositionally biased region" description="Low complexity" evidence="11">
    <location>
        <begin position="264"/>
        <end position="292"/>
    </location>
</feature>
<dbReference type="Pfam" id="PF00105">
    <property type="entry name" value="zf-C4"/>
    <property type="match status" value="1"/>
</dbReference>
<reference evidence="14" key="2">
    <citation type="submission" date="2020-01" db="EMBL/GenBank/DDBJ databases">
        <authorList>
            <person name="Korhonen P.K.K."/>
            <person name="Guangxu M.G."/>
            <person name="Wang T.W."/>
            <person name="Stroehlein A.J.S."/>
            <person name="Young N.D."/>
            <person name="Ang C.-S.A."/>
            <person name="Fernando D.W.F."/>
            <person name="Lu H.L."/>
            <person name="Taylor S.T."/>
            <person name="Ehtesham M.E.M."/>
            <person name="Najaraj S.H.N."/>
            <person name="Harsha G.H.G."/>
            <person name="Madugundu A.M."/>
            <person name="Renuse S.R."/>
            <person name="Holt D.H."/>
            <person name="Pandey A.P."/>
            <person name="Papenfuss A.P."/>
            <person name="Gasser R.B.G."/>
            <person name="Fischer K.F."/>
        </authorList>
    </citation>
    <scope>NUCLEOTIDE SEQUENCE</scope>
    <source>
        <strain evidence="14">SSS_KF_BRIS2020</strain>
    </source>
</reference>
<dbReference type="PRINTS" id="PR00047">
    <property type="entry name" value="STROIDFINGER"/>
</dbReference>
<organism evidence="14">
    <name type="scientific">Sarcoptes scabiei</name>
    <name type="common">Itch mite</name>
    <name type="synonym">Acarus scabiei</name>
    <dbReference type="NCBI Taxonomy" id="52283"/>
    <lineage>
        <taxon>Eukaryota</taxon>
        <taxon>Metazoa</taxon>
        <taxon>Ecdysozoa</taxon>
        <taxon>Arthropoda</taxon>
        <taxon>Chelicerata</taxon>
        <taxon>Arachnida</taxon>
        <taxon>Acari</taxon>
        <taxon>Acariformes</taxon>
        <taxon>Sarcoptiformes</taxon>
        <taxon>Astigmata</taxon>
        <taxon>Psoroptidia</taxon>
        <taxon>Sarcoptoidea</taxon>
        <taxon>Sarcoptidae</taxon>
        <taxon>Sarcoptinae</taxon>
        <taxon>Sarcoptes</taxon>
    </lineage>
</organism>
<feature type="compositionally biased region" description="Low complexity" evidence="11">
    <location>
        <begin position="356"/>
        <end position="378"/>
    </location>
</feature>
<dbReference type="Gene3D" id="3.30.50.10">
    <property type="entry name" value="Erythroid Transcription Factor GATA-1, subunit A"/>
    <property type="match status" value="1"/>
</dbReference>
<feature type="compositionally biased region" description="Low complexity" evidence="11">
    <location>
        <begin position="154"/>
        <end position="170"/>
    </location>
</feature>
<keyword evidence="4" id="KW-0863">Zinc-finger</keyword>
<keyword evidence="16" id="KW-1185">Reference proteome</keyword>
<feature type="compositionally biased region" description="Low complexity" evidence="11">
    <location>
        <begin position="722"/>
        <end position="744"/>
    </location>
</feature>
<sequence>MLTQSQGPACRFMYTSPVINNHYNVNGIQSSLENLPMPSSFLFRTPQQEFSEANGYFMANNYNSPLNQSNLNGNLINGPLDFSNVNESNDKSDVRESILDDCSSSPNITNSTKNSNICVNLNSSLESIADHCDEAMISSQSSPEYVQQQNDYQSSSTATSTSPSSNRNNNYYGQQHSQMFNAGDLESSPSPATTPNDRNPWAMARSSIKNDGFGNELDMFSQPQNAQQSIQSQQQQLQLNHQSDQSNVKSSKIVASTNLNGEPTNNLSSSNSTSSASSASSSSSSLSSLSTSIERDDRDNNSRRKLCKLMNNKCNKHDDRQHCNEMIDSTKENDLGILGGRKNLPSNLNGSNQRTISDSSDNNNNNNNSSNNISNNSNGVVDINGPNGFQNQNVQICAICGDRATGKHYGAFSCDGCKGFFRRSVRKNHLYTCRFNRNCVIDKDKRNQCRYCRLRKCFRADMRKEAVQNERDRITCRRPSYEDVSTISGTSLAVLLRAEMCSRKIYPQPTDTNFQSKKIANIEDIGNSMKQQLLILVEWAKCIPAFTELNIDDQVALLKAHAGEHLLLGLSRRSLMLKDVLLLGNDHIIPKLTPDPEITRIGCRILDEIVAVMKDVNIDENEFACLKAIVFFDPAVKNLTESSKVKTVRHQIQICLEDYVNDRQYSSRGRFGEILLILPSLQSITWQLIEQIQFARALGKANIDHLIQEMLLSSQVSVGQNLGNSNSSQQTQQQHQQRNSTSAQSMSNPLHWQRNQLWQGAYPRQTFPEPQMNMVSNMSQVVNVIMSQDHNELRHTSLNASNVIQSLNIPSMMSATSNVEHTMNSSMLGPPPSANAVNVAQQLLGQSNNNILGDNGGDSMDNDSIHESIRQQQSIQFKSEIMDTEINSF</sequence>
<feature type="compositionally biased region" description="Low complexity" evidence="11">
    <location>
        <begin position="221"/>
        <end position="247"/>
    </location>
</feature>
<evidence type="ECO:0000256" key="9">
    <source>
        <dbReference type="ARBA" id="ARBA00023170"/>
    </source>
</evidence>
<dbReference type="InterPro" id="IPR050274">
    <property type="entry name" value="Nuclear_hormone_rcpt_NR2"/>
</dbReference>
<dbReference type="SUPFAM" id="SSF57716">
    <property type="entry name" value="Glucocorticoid receptor-like (DNA-binding domain)"/>
    <property type="match status" value="1"/>
</dbReference>
<feature type="compositionally biased region" description="Polar residues" evidence="11">
    <location>
        <begin position="248"/>
        <end position="263"/>
    </location>
</feature>
<dbReference type="InterPro" id="IPR000003">
    <property type="entry name" value="Retinoid-X_rcpt/HNF4"/>
</dbReference>
<proteinExistence type="inferred from homology"/>
<dbReference type="AlphaFoldDB" id="A0A834RBI2"/>
<dbReference type="Gene3D" id="1.10.565.10">
    <property type="entry name" value="Retinoid X Receptor"/>
    <property type="match status" value="1"/>
</dbReference>
<dbReference type="GO" id="GO:0003707">
    <property type="term" value="F:nuclear steroid receptor activity"/>
    <property type="evidence" value="ECO:0007669"/>
    <property type="project" value="InterPro"/>
</dbReference>
<feature type="domain" description="NR LBD" evidence="13">
    <location>
        <begin position="487"/>
        <end position="714"/>
    </location>
</feature>
<dbReference type="EnsemblMetazoa" id="SSS_1109s_mrna">
    <property type="protein sequence ID" value="KAF7492607.1"/>
    <property type="gene ID" value="SSS_1109"/>
</dbReference>
<dbReference type="InterPro" id="IPR001723">
    <property type="entry name" value="Nuclear_hrmn_rcpt"/>
</dbReference>
<evidence type="ECO:0000256" key="3">
    <source>
        <dbReference type="ARBA" id="ARBA00022723"/>
    </source>
</evidence>
<dbReference type="PROSITE" id="PS51030">
    <property type="entry name" value="NUCLEAR_REC_DBD_2"/>
    <property type="match status" value="1"/>
</dbReference>
<feature type="compositionally biased region" description="Polar residues" evidence="11">
    <location>
        <begin position="187"/>
        <end position="197"/>
    </location>
</feature>
<evidence type="ECO:0000259" key="12">
    <source>
        <dbReference type="PROSITE" id="PS51030"/>
    </source>
</evidence>
<evidence type="ECO:0000256" key="11">
    <source>
        <dbReference type="SAM" id="MobiDB-lite"/>
    </source>
</evidence>
<dbReference type="InterPro" id="IPR049636">
    <property type="entry name" value="HNF4-like_DBD"/>
</dbReference>
<evidence type="ECO:0000256" key="7">
    <source>
        <dbReference type="ARBA" id="ARBA00023125"/>
    </source>
</evidence>
<dbReference type="OrthoDB" id="8183030at2759"/>
<evidence type="ECO:0000313" key="14">
    <source>
        <dbReference type="EMBL" id="KAF7492607.1"/>
    </source>
</evidence>
<dbReference type="PRINTS" id="PR00545">
    <property type="entry name" value="RETINOIDXR"/>
</dbReference>
<comment type="similarity">
    <text evidence="2">Belongs to the nuclear hormone receptor family. NR2 subfamily.</text>
</comment>
<accession>A0A834RBI2</accession>
<protein>
    <submittedName>
        <fullName evidence="14">Hepatocyte nuclear factor 4-alpha</fullName>
    </submittedName>
</protein>
<dbReference type="PRINTS" id="PR00398">
    <property type="entry name" value="STRDHORMONER"/>
</dbReference>
<evidence type="ECO:0000313" key="16">
    <source>
        <dbReference type="Proteomes" id="UP000070412"/>
    </source>
</evidence>
<reference evidence="15" key="3">
    <citation type="submission" date="2022-06" db="UniProtKB">
        <authorList>
            <consortium name="EnsemblMetazoa"/>
        </authorList>
    </citation>
    <scope>IDENTIFICATION</scope>
</reference>
<dbReference type="SUPFAM" id="SSF48508">
    <property type="entry name" value="Nuclear receptor ligand-binding domain"/>
    <property type="match status" value="1"/>
</dbReference>
<keyword evidence="7" id="KW-0238">DNA-binding</keyword>
<keyword evidence="5" id="KW-0862">Zinc</keyword>
<dbReference type="GO" id="GO:0005634">
    <property type="term" value="C:nucleus"/>
    <property type="evidence" value="ECO:0007669"/>
    <property type="project" value="UniProtKB-SubCell"/>
</dbReference>
<feature type="region of interest" description="Disordered" evidence="11">
    <location>
        <begin position="722"/>
        <end position="748"/>
    </location>
</feature>
<feature type="region of interest" description="Disordered" evidence="11">
    <location>
        <begin position="139"/>
        <end position="303"/>
    </location>
</feature>
<dbReference type="CDD" id="cd06960">
    <property type="entry name" value="NR_DBD_HNF4A"/>
    <property type="match status" value="1"/>
</dbReference>
<evidence type="ECO:0000256" key="8">
    <source>
        <dbReference type="ARBA" id="ARBA00023163"/>
    </source>
</evidence>
<dbReference type="InterPro" id="IPR001628">
    <property type="entry name" value="Znf_hrmn_rcpt"/>
</dbReference>
<keyword evidence="8" id="KW-0804">Transcription</keyword>
<dbReference type="PROSITE" id="PS00031">
    <property type="entry name" value="NUCLEAR_REC_DBD_1"/>
    <property type="match status" value="1"/>
</dbReference>
<feature type="compositionally biased region" description="Polar residues" evidence="11">
    <location>
        <begin position="139"/>
        <end position="153"/>
    </location>
</feature>
<feature type="domain" description="Nuclear receptor" evidence="12">
    <location>
        <begin position="394"/>
        <end position="469"/>
    </location>
</feature>
<dbReference type="SMART" id="SM00399">
    <property type="entry name" value="ZnF_C4"/>
    <property type="match status" value="1"/>
</dbReference>
<dbReference type="GO" id="GO:0000978">
    <property type="term" value="F:RNA polymerase II cis-regulatory region sequence-specific DNA binding"/>
    <property type="evidence" value="ECO:0007669"/>
    <property type="project" value="InterPro"/>
</dbReference>
<dbReference type="PANTHER" id="PTHR24083">
    <property type="entry name" value="NUCLEAR HORMONE RECEPTOR"/>
    <property type="match status" value="1"/>
</dbReference>
<dbReference type="InterPro" id="IPR035500">
    <property type="entry name" value="NHR-like_dom_sf"/>
</dbReference>
<comment type="subcellular location">
    <subcellularLocation>
        <location evidence="1">Nucleus</location>
    </subcellularLocation>
</comment>
<evidence type="ECO:0000256" key="5">
    <source>
        <dbReference type="ARBA" id="ARBA00022833"/>
    </source>
</evidence>
<reference evidence="16" key="1">
    <citation type="journal article" date="2020" name="PLoS Negl. Trop. Dis.">
        <title>High-quality nuclear genome for Sarcoptes scabiei-A critical resource for a neglected parasite.</title>
        <authorList>
            <person name="Korhonen P.K."/>
            <person name="Gasser R.B."/>
            <person name="Ma G."/>
            <person name="Wang T."/>
            <person name="Stroehlein A.J."/>
            <person name="Young N.D."/>
            <person name="Ang C.S."/>
            <person name="Fernando D.D."/>
            <person name="Lu H.C."/>
            <person name="Taylor S."/>
            <person name="Reynolds S.L."/>
            <person name="Mofiz E."/>
            <person name="Najaraj S.H."/>
            <person name="Gowda H."/>
            <person name="Madugundu A."/>
            <person name="Renuse S."/>
            <person name="Holt D."/>
            <person name="Pandey A."/>
            <person name="Papenfuss A.T."/>
            <person name="Fischer K."/>
        </authorList>
    </citation>
    <scope>NUCLEOTIDE SEQUENCE [LARGE SCALE GENOMIC DNA]</scope>
</reference>
<evidence type="ECO:0000256" key="4">
    <source>
        <dbReference type="ARBA" id="ARBA00022771"/>
    </source>
</evidence>
<dbReference type="PROSITE" id="PS51843">
    <property type="entry name" value="NR_LBD"/>
    <property type="match status" value="1"/>
</dbReference>
<evidence type="ECO:0000313" key="15">
    <source>
        <dbReference type="EnsemblMetazoa" id="KAF7492607.1"/>
    </source>
</evidence>
<keyword evidence="9" id="KW-0675">Receptor</keyword>
<evidence type="ECO:0000256" key="10">
    <source>
        <dbReference type="ARBA" id="ARBA00023242"/>
    </source>
</evidence>
<evidence type="ECO:0000256" key="1">
    <source>
        <dbReference type="ARBA" id="ARBA00004123"/>
    </source>
</evidence>
<gene>
    <name evidence="14" type="ORF">SSS_1109</name>
</gene>
<feature type="compositionally biased region" description="Polar residues" evidence="11">
    <location>
        <begin position="171"/>
        <end position="180"/>
    </location>
</feature>
<keyword evidence="6" id="KW-0805">Transcription regulation</keyword>
<dbReference type="FunFam" id="1.10.565.10:FF:000026">
    <property type="entry name" value="Hepatocyte nuclear factor 4"/>
    <property type="match status" value="1"/>
</dbReference>
<feature type="compositionally biased region" description="Basic and acidic residues" evidence="11">
    <location>
        <begin position="293"/>
        <end position="302"/>
    </location>
</feature>
<name>A0A834RBI2_SARSC</name>
<evidence type="ECO:0000256" key="6">
    <source>
        <dbReference type="ARBA" id="ARBA00023015"/>
    </source>
</evidence>